<evidence type="ECO:0000313" key="4">
    <source>
        <dbReference type="Proteomes" id="UP001589865"/>
    </source>
</evidence>
<dbReference type="Proteomes" id="UP001589865">
    <property type="component" value="Unassembled WGS sequence"/>
</dbReference>
<feature type="domain" description="FAD dependent oxidoreductase" evidence="2">
    <location>
        <begin position="27"/>
        <end position="391"/>
    </location>
</feature>
<dbReference type="EMBL" id="JBHLUN010000001">
    <property type="protein sequence ID" value="MFC0406751.1"/>
    <property type="molecule type" value="Genomic_DNA"/>
</dbReference>
<keyword evidence="1 3" id="KW-0560">Oxidoreductase</keyword>
<dbReference type="PANTHER" id="PTHR13847">
    <property type="entry name" value="SARCOSINE DEHYDROGENASE-RELATED"/>
    <property type="match status" value="1"/>
</dbReference>
<keyword evidence="4" id="KW-1185">Reference proteome</keyword>
<evidence type="ECO:0000256" key="1">
    <source>
        <dbReference type="ARBA" id="ARBA00023002"/>
    </source>
</evidence>
<comment type="caution">
    <text evidence="3">The sequence shown here is derived from an EMBL/GenBank/DDBJ whole genome shotgun (WGS) entry which is preliminary data.</text>
</comment>
<evidence type="ECO:0000313" key="3">
    <source>
        <dbReference type="EMBL" id="MFC0406751.1"/>
    </source>
</evidence>
<dbReference type="Gene3D" id="3.30.9.10">
    <property type="entry name" value="D-Amino Acid Oxidase, subunit A, domain 2"/>
    <property type="match status" value="1"/>
</dbReference>
<name>A0ABV6JM09_9PROT</name>
<dbReference type="InterPro" id="IPR036188">
    <property type="entry name" value="FAD/NAD-bd_sf"/>
</dbReference>
<dbReference type="EC" id="1.-.-.-" evidence="3"/>
<evidence type="ECO:0000259" key="2">
    <source>
        <dbReference type="Pfam" id="PF01266"/>
    </source>
</evidence>
<sequence>MKYTSYWHDTAPRFTGAAQGPVQGRCDVAVVGGGFTGLAAAYTLARAGASVVVLEGSTVGAGASGRNGGHLNNGLAHSFPAAVEALGRERAVALYRSFDDAVDTIERLVAEENIDCAFRRSGKLKLASKPGHIAAIERNFEAIHREVDPDTALLRRADLAGEIVTDAAHGAMLFRKSAMMHMGRFVTGLAEAAVRQGATIHENAAVTGRRMAEGRHILQITRDGMPGGEVSAGEVLLATGAYTGTYRGAPFQWFRRRIVPVGSFIVATRPLTENEIARTMPGNRTCVSSLNIGNYFRLAPDNRLIFGGRARFSASSDQRSDAKSGAILRAALARMFPQLGDVEIDYCWGGLVDMTRDRYPRAGREDGLWYAMGYSGHGAQMSTQMGVVMAEAILGQADRNPVKGLNWPAVPGYSGKPWFLPLVGLYYKALDRFR</sequence>
<dbReference type="GO" id="GO:0016491">
    <property type="term" value="F:oxidoreductase activity"/>
    <property type="evidence" value="ECO:0007669"/>
    <property type="project" value="UniProtKB-KW"/>
</dbReference>
<reference evidence="3 4" key="1">
    <citation type="submission" date="2024-09" db="EMBL/GenBank/DDBJ databases">
        <authorList>
            <person name="Sun Q."/>
            <person name="Mori K."/>
        </authorList>
    </citation>
    <scope>NUCLEOTIDE SEQUENCE [LARGE SCALE GENOMIC DNA]</scope>
    <source>
        <strain evidence="3 4">TBRC 5777</strain>
    </source>
</reference>
<gene>
    <name evidence="3" type="ORF">ACFFGY_00730</name>
</gene>
<dbReference type="Pfam" id="PF01266">
    <property type="entry name" value="DAO"/>
    <property type="match status" value="1"/>
</dbReference>
<dbReference type="PANTHER" id="PTHR13847:SF281">
    <property type="entry name" value="FAD DEPENDENT OXIDOREDUCTASE DOMAIN-CONTAINING PROTEIN"/>
    <property type="match status" value="1"/>
</dbReference>
<accession>A0ABV6JM09</accession>
<protein>
    <submittedName>
        <fullName evidence="3">NAD(P)/FAD-dependent oxidoreductase</fullName>
        <ecNumber evidence="3">1.-.-.-</ecNumber>
    </submittedName>
</protein>
<dbReference type="SUPFAM" id="SSF51971">
    <property type="entry name" value="Nucleotide-binding domain"/>
    <property type="match status" value="1"/>
</dbReference>
<proteinExistence type="predicted"/>
<organism evidence="3 4">
    <name type="scientific">Roseomonas elaeocarpi</name>
    <dbReference type="NCBI Taxonomy" id="907779"/>
    <lineage>
        <taxon>Bacteria</taxon>
        <taxon>Pseudomonadati</taxon>
        <taxon>Pseudomonadota</taxon>
        <taxon>Alphaproteobacteria</taxon>
        <taxon>Acetobacterales</taxon>
        <taxon>Roseomonadaceae</taxon>
        <taxon>Roseomonas</taxon>
    </lineage>
</organism>
<dbReference type="Gene3D" id="3.50.50.60">
    <property type="entry name" value="FAD/NAD(P)-binding domain"/>
    <property type="match status" value="1"/>
</dbReference>
<dbReference type="InterPro" id="IPR006076">
    <property type="entry name" value="FAD-dep_OxRdtase"/>
</dbReference>
<dbReference type="RefSeq" id="WP_377042429.1">
    <property type="nucleotide sequence ID" value="NZ_JBHLUN010000001.1"/>
</dbReference>